<feature type="domain" description="Transcription regulator TrmB C-terminal" evidence="3">
    <location>
        <begin position="109"/>
        <end position="356"/>
    </location>
</feature>
<dbReference type="GeneID" id="56076990"/>
<dbReference type="Pfam" id="PF01978">
    <property type="entry name" value="TrmB"/>
    <property type="match status" value="1"/>
</dbReference>
<dbReference type="Proteomes" id="UP000509667">
    <property type="component" value="Chromosome"/>
</dbReference>
<keyword evidence="5" id="KW-1185">Reference proteome</keyword>
<evidence type="ECO:0000259" key="2">
    <source>
        <dbReference type="Pfam" id="PF01978"/>
    </source>
</evidence>
<dbReference type="Pfam" id="PF11495">
    <property type="entry name" value="Regulator_TrmB"/>
    <property type="match status" value="1"/>
</dbReference>
<dbReference type="OrthoDB" id="201002at2157"/>
<dbReference type="SUPFAM" id="SSF159071">
    <property type="entry name" value="TrmB C-terminal domain-like"/>
    <property type="match status" value="1"/>
</dbReference>
<evidence type="ECO:0000313" key="5">
    <source>
        <dbReference type="Proteomes" id="UP000509667"/>
    </source>
</evidence>
<comment type="similarity">
    <text evidence="1">Belongs to the transcriptional regulator TrmB family.</text>
</comment>
<name>A0A7D5T437_9EURY</name>
<proteinExistence type="inferred from homology"/>
<dbReference type="SUPFAM" id="SSF46785">
    <property type="entry name" value="Winged helix' DNA-binding domain"/>
    <property type="match status" value="1"/>
</dbReference>
<accession>A0A7D5T437</accession>
<dbReference type="PANTHER" id="PTHR34293:SF1">
    <property type="entry name" value="HTH-TYPE TRANSCRIPTIONAL REGULATOR TRMBL2"/>
    <property type="match status" value="1"/>
</dbReference>
<evidence type="ECO:0000256" key="1">
    <source>
        <dbReference type="ARBA" id="ARBA00007287"/>
    </source>
</evidence>
<evidence type="ECO:0000259" key="3">
    <source>
        <dbReference type="Pfam" id="PF11495"/>
    </source>
</evidence>
<feature type="domain" description="Transcription regulator TrmB N-terminal" evidence="2">
    <location>
        <begin position="12"/>
        <end position="76"/>
    </location>
</feature>
<dbReference type="RefSeq" id="WP_179910450.1">
    <property type="nucleotide sequence ID" value="NZ_CP058910.1"/>
</dbReference>
<gene>
    <name evidence="4" type="ORF">HZS55_03965</name>
</gene>
<dbReference type="InterPro" id="IPR036388">
    <property type="entry name" value="WH-like_DNA-bd_sf"/>
</dbReference>
<dbReference type="CDD" id="cd00090">
    <property type="entry name" value="HTH_ARSR"/>
    <property type="match status" value="1"/>
</dbReference>
<evidence type="ECO:0000313" key="4">
    <source>
        <dbReference type="EMBL" id="QLH76513.1"/>
    </source>
</evidence>
<dbReference type="AlphaFoldDB" id="A0A7D5T437"/>
<dbReference type="KEGG" id="hrr:HZS55_03965"/>
<reference evidence="4 5" key="1">
    <citation type="submission" date="2020-07" db="EMBL/GenBank/DDBJ databases">
        <title>Halosimplex pelagicum sp. nov. and Halosimplex rubrum sp. nov., isolated from salted brown alga Laminaria, and emended description of the genus Halosimplex.</title>
        <authorList>
            <person name="Cui H."/>
        </authorList>
    </citation>
    <scope>NUCLEOTIDE SEQUENCE [LARGE SCALE GENOMIC DNA]</scope>
    <source>
        <strain evidence="4 5">R27</strain>
    </source>
</reference>
<protein>
    <submittedName>
        <fullName evidence="4">TrmB family transcriptional regulator</fullName>
    </submittedName>
</protein>
<dbReference type="InterPro" id="IPR021586">
    <property type="entry name" value="Tscrpt_reg_TrmB_C"/>
</dbReference>
<sequence length="357" mass="38266">MSESRIREHLGAFGLSTTEVATYLAILRRGEATTGDVAAAADVSQGYVYDVVETLVDRGLVTVDESERPTVLRARPAAEAVAELSTRVSDLRSAIEDAYSEPTTADVGFEVVRSRQTVERRAERFLADASHEAFVVVPATAFGALKEAMAEAVDRGVFVYCMLLAPDTGVVADAVSDFGRYAHVVRTWEARPQVFVLRDARAGLVGSHGVLTGRHGDEYAVAFGQPEVANGFYGNMVSNVWPMGEVRHVADPTELPATFEYFRNGVTTAAQCLDADRDLVADVTVADTGGDHEIDFEGVPVRAANQTLVPPVTSSFPVESALVVETDGGPVSIGGDSPGFDPYFEEFAAREVTLREA</sequence>
<dbReference type="InterPro" id="IPR002831">
    <property type="entry name" value="Tscrpt_reg_TrmB_N"/>
</dbReference>
<dbReference type="PANTHER" id="PTHR34293">
    <property type="entry name" value="HTH-TYPE TRANSCRIPTIONAL REGULATOR TRMBL2"/>
    <property type="match status" value="1"/>
</dbReference>
<organism evidence="4 5">
    <name type="scientific">Halosimplex rubrum</name>
    <dbReference type="NCBI Taxonomy" id="869889"/>
    <lineage>
        <taxon>Archaea</taxon>
        <taxon>Methanobacteriati</taxon>
        <taxon>Methanobacteriota</taxon>
        <taxon>Stenosarchaea group</taxon>
        <taxon>Halobacteria</taxon>
        <taxon>Halobacteriales</taxon>
        <taxon>Haloarculaceae</taxon>
        <taxon>Halosimplex</taxon>
    </lineage>
</organism>
<dbReference type="InterPro" id="IPR036390">
    <property type="entry name" value="WH_DNA-bd_sf"/>
</dbReference>
<dbReference type="InterPro" id="IPR011991">
    <property type="entry name" value="ArsR-like_HTH"/>
</dbReference>
<dbReference type="Gene3D" id="1.10.10.10">
    <property type="entry name" value="Winged helix-like DNA-binding domain superfamily/Winged helix DNA-binding domain"/>
    <property type="match status" value="1"/>
</dbReference>
<dbReference type="EMBL" id="CP058910">
    <property type="protein sequence ID" value="QLH76513.1"/>
    <property type="molecule type" value="Genomic_DNA"/>
</dbReference>
<dbReference type="InterPro" id="IPR051797">
    <property type="entry name" value="TrmB-like"/>
</dbReference>